<feature type="region of interest" description="Disordered" evidence="1">
    <location>
        <begin position="413"/>
        <end position="435"/>
    </location>
</feature>
<accession>A0ABT8ZUS3</accession>
<proteinExistence type="predicted"/>
<dbReference type="InterPro" id="IPR009003">
    <property type="entry name" value="Peptidase_S1_PA"/>
</dbReference>
<feature type="signal peptide" evidence="2">
    <location>
        <begin position="1"/>
        <end position="24"/>
    </location>
</feature>
<dbReference type="InterPro" id="IPR043504">
    <property type="entry name" value="Peptidase_S1_PA_chymotrypsin"/>
</dbReference>
<sequence>MLLRNLTACFLAAMLAILPAAARADAGPPLAALQTPDDAIAQDAAEYARQFDVPLAEAILRLHAQEASVPVTDRIAALYEDRLAGISIEHKPAYRIQVYLTGDDPVPTQYVDAGPLHVPVVFKTGAKATRDRIIWAMAYHQTEIRAALPLAPSIGLDPRTGEMVITVPRRIADSDGDTLKAKFEALTGVPVQLRVLDRKEVNLAPEGGSRVVGPDPSNGKNYYCTTGFTVTDGARQGVTTAAHCPDTLTYRDPQSGNAPLTYLGQWGWGYQDVQINLSSDALPPTFYVDKDRKTARAVTAQRGRISTRSGDFVCHRGERTGYSCAVVELTDFAPAGDLCGGACLPNWVTVAGPTCKGGDSGAPVFSGGVAFGILKGGSYRPDGSCAFYFYMSVDYLPPGWTLLREAPPIVAAKPVRGKRTTRSRASSRPGKARAT</sequence>
<dbReference type="Gene3D" id="2.40.10.10">
    <property type="entry name" value="Trypsin-like serine proteases"/>
    <property type="match status" value="2"/>
</dbReference>
<organism evidence="3 4">
    <name type="scientific">Sphingomonas immobilis</name>
    <dbReference type="NCBI Taxonomy" id="3063997"/>
    <lineage>
        <taxon>Bacteria</taxon>
        <taxon>Pseudomonadati</taxon>
        <taxon>Pseudomonadota</taxon>
        <taxon>Alphaproteobacteria</taxon>
        <taxon>Sphingomonadales</taxon>
        <taxon>Sphingomonadaceae</taxon>
        <taxon>Sphingomonas</taxon>
    </lineage>
</organism>
<reference evidence="3" key="1">
    <citation type="submission" date="2023-07" db="EMBL/GenBank/DDBJ databases">
        <authorList>
            <person name="Kim M.K."/>
        </authorList>
    </citation>
    <scope>NUCLEOTIDE SEQUENCE</scope>
    <source>
        <strain evidence="3">CA1-15</strain>
    </source>
</reference>
<feature type="chain" id="PRO_5046116504" description="Trypsin" evidence="2">
    <location>
        <begin position="25"/>
        <end position="435"/>
    </location>
</feature>
<protein>
    <recommendedName>
        <fullName evidence="5">Trypsin</fullName>
    </recommendedName>
</protein>
<evidence type="ECO:0000256" key="1">
    <source>
        <dbReference type="SAM" id="MobiDB-lite"/>
    </source>
</evidence>
<dbReference type="EMBL" id="JAUQSZ010000001">
    <property type="protein sequence ID" value="MDO7840740.1"/>
    <property type="molecule type" value="Genomic_DNA"/>
</dbReference>
<keyword evidence="4" id="KW-1185">Reference proteome</keyword>
<dbReference type="SUPFAM" id="SSF50494">
    <property type="entry name" value="Trypsin-like serine proteases"/>
    <property type="match status" value="1"/>
</dbReference>
<evidence type="ECO:0000313" key="4">
    <source>
        <dbReference type="Proteomes" id="UP001176468"/>
    </source>
</evidence>
<name>A0ABT8ZUS3_9SPHN</name>
<evidence type="ECO:0008006" key="5">
    <source>
        <dbReference type="Google" id="ProtNLM"/>
    </source>
</evidence>
<evidence type="ECO:0000256" key="2">
    <source>
        <dbReference type="SAM" id="SignalP"/>
    </source>
</evidence>
<keyword evidence="2" id="KW-0732">Signal</keyword>
<evidence type="ECO:0000313" key="3">
    <source>
        <dbReference type="EMBL" id="MDO7840740.1"/>
    </source>
</evidence>
<gene>
    <name evidence="3" type="ORF">Q5H94_00235</name>
</gene>
<dbReference type="Proteomes" id="UP001176468">
    <property type="component" value="Unassembled WGS sequence"/>
</dbReference>
<comment type="caution">
    <text evidence="3">The sequence shown here is derived from an EMBL/GenBank/DDBJ whole genome shotgun (WGS) entry which is preliminary data.</text>
</comment>